<name>A0ACB8ACW3_9AGAM</name>
<evidence type="ECO:0000313" key="2">
    <source>
        <dbReference type="Proteomes" id="UP000790377"/>
    </source>
</evidence>
<dbReference type="EMBL" id="MU267688">
    <property type="protein sequence ID" value="KAH7911127.1"/>
    <property type="molecule type" value="Genomic_DNA"/>
</dbReference>
<protein>
    <submittedName>
        <fullName evidence="1">Uncharacterized protein</fullName>
    </submittedName>
</protein>
<reference evidence="1" key="1">
    <citation type="journal article" date="2021" name="New Phytol.">
        <title>Evolutionary innovations through gain and loss of genes in the ectomycorrhizal Boletales.</title>
        <authorList>
            <person name="Wu G."/>
            <person name="Miyauchi S."/>
            <person name="Morin E."/>
            <person name="Kuo A."/>
            <person name="Drula E."/>
            <person name="Varga T."/>
            <person name="Kohler A."/>
            <person name="Feng B."/>
            <person name="Cao Y."/>
            <person name="Lipzen A."/>
            <person name="Daum C."/>
            <person name="Hundley H."/>
            <person name="Pangilinan J."/>
            <person name="Johnson J."/>
            <person name="Barry K."/>
            <person name="LaButti K."/>
            <person name="Ng V."/>
            <person name="Ahrendt S."/>
            <person name="Min B."/>
            <person name="Choi I.G."/>
            <person name="Park H."/>
            <person name="Plett J.M."/>
            <person name="Magnuson J."/>
            <person name="Spatafora J.W."/>
            <person name="Nagy L.G."/>
            <person name="Henrissat B."/>
            <person name="Grigoriev I.V."/>
            <person name="Yang Z.L."/>
            <person name="Xu J."/>
            <person name="Martin F.M."/>
        </authorList>
    </citation>
    <scope>NUCLEOTIDE SEQUENCE</scope>
    <source>
        <strain evidence="1">ATCC 28755</strain>
    </source>
</reference>
<keyword evidence="2" id="KW-1185">Reference proteome</keyword>
<proteinExistence type="predicted"/>
<gene>
    <name evidence="1" type="ORF">BJ138DRAFT_22932</name>
</gene>
<accession>A0ACB8ACW3</accession>
<dbReference type="Proteomes" id="UP000790377">
    <property type="component" value="Unassembled WGS sequence"/>
</dbReference>
<comment type="caution">
    <text evidence="1">The sequence shown here is derived from an EMBL/GenBank/DDBJ whole genome shotgun (WGS) entry which is preliminary data.</text>
</comment>
<sequence>MRGKLILGTNSFCKLSLCFQESTTCSTSVIQLGRLRNLDEQPESDDTRGVKYRPCSRNIVVCNFPRHSTTRHREVIARDQLPSVHMLSSFSTSSCTTSIIHFKPKLLRVGSGANCLYQIMEKHQTTNLYIGIDCLSCCPGINLRDSPKRNIVHEWRLKPMRRSNSAIPGLINVDDLLPVPSWSRVRHSKDCP</sequence>
<organism evidence="1 2">
    <name type="scientific">Hygrophoropsis aurantiaca</name>
    <dbReference type="NCBI Taxonomy" id="72124"/>
    <lineage>
        <taxon>Eukaryota</taxon>
        <taxon>Fungi</taxon>
        <taxon>Dikarya</taxon>
        <taxon>Basidiomycota</taxon>
        <taxon>Agaricomycotina</taxon>
        <taxon>Agaricomycetes</taxon>
        <taxon>Agaricomycetidae</taxon>
        <taxon>Boletales</taxon>
        <taxon>Coniophorineae</taxon>
        <taxon>Hygrophoropsidaceae</taxon>
        <taxon>Hygrophoropsis</taxon>
    </lineage>
</organism>
<evidence type="ECO:0000313" key="1">
    <source>
        <dbReference type="EMBL" id="KAH7911127.1"/>
    </source>
</evidence>